<dbReference type="AlphaFoldDB" id="A0A0C2IVB3"/>
<organism evidence="1 2">
    <name type="scientific">Thelohanellus kitauei</name>
    <name type="common">Myxosporean</name>
    <dbReference type="NCBI Taxonomy" id="669202"/>
    <lineage>
        <taxon>Eukaryota</taxon>
        <taxon>Metazoa</taxon>
        <taxon>Cnidaria</taxon>
        <taxon>Myxozoa</taxon>
        <taxon>Myxosporea</taxon>
        <taxon>Bivalvulida</taxon>
        <taxon>Platysporina</taxon>
        <taxon>Myxobolidae</taxon>
        <taxon>Thelohanellus</taxon>
    </lineage>
</organism>
<dbReference type="Proteomes" id="UP000031668">
    <property type="component" value="Unassembled WGS sequence"/>
</dbReference>
<keyword evidence="2" id="KW-1185">Reference proteome</keyword>
<reference evidence="1 2" key="1">
    <citation type="journal article" date="2014" name="Genome Biol. Evol.">
        <title>The genome of the myxosporean Thelohanellus kitauei shows adaptations to nutrient acquisition within its fish host.</title>
        <authorList>
            <person name="Yang Y."/>
            <person name="Xiong J."/>
            <person name="Zhou Z."/>
            <person name="Huo F."/>
            <person name="Miao W."/>
            <person name="Ran C."/>
            <person name="Liu Y."/>
            <person name="Zhang J."/>
            <person name="Feng J."/>
            <person name="Wang M."/>
            <person name="Wang M."/>
            <person name="Wang L."/>
            <person name="Yao B."/>
        </authorList>
    </citation>
    <scope>NUCLEOTIDE SEQUENCE [LARGE SCALE GENOMIC DNA]</scope>
    <source>
        <strain evidence="1">Wuqing</strain>
    </source>
</reference>
<evidence type="ECO:0000313" key="1">
    <source>
        <dbReference type="EMBL" id="KII60782.1"/>
    </source>
</evidence>
<evidence type="ECO:0000313" key="2">
    <source>
        <dbReference type="Proteomes" id="UP000031668"/>
    </source>
</evidence>
<gene>
    <name evidence="1" type="ORF">RF11_02642</name>
</gene>
<name>A0A0C2IVB3_THEKT</name>
<sequence length="112" mass="12974">MKARHGNRINGVMVDDCRAGQHIPGGYLKVNSLEEQNVTEEINPPKEEWPRYTILVEIKEIGIKLDQTFVGLFYLVNQDVFKWIENFRSLVNRCSWANAGTKKLLFHVVDSR</sequence>
<proteinExistence type="predicted"/>
<protein>
    <submittedName>
        <fullName evidence="1">Uncharacterized protein</fullName>
    </submittedName>
</protein>
<dbReference type="EMBL" id="JWZT01005439">
    <property type="protein sequence ID" value="KII60782.1"/>
    <property type="molecule type" value="Genomic_DNA"/>
</dbReference>
<dbReference type="OrthoDB" id="10569191at2759"/>
<accession>A0A0C2IVB3</accession>
<comment type="caution">
    <text evidence="1">The sequence shown here is derived from an EMBL/GenBank/DDBJ whole genome shotgun (WGS) entry which is preliminary data.</text>
</comment>